<accession>A0A7W6EW77</accession>
<protein>
    <recommendedName>
        <fullName evidence="1">Peptidase C14 caspase domain-containing protein</fullName>
    </recommendedName>
</protein>
<evidence type="ECO:0000259" key="1">
    <source>
        <dbReference type="Pfam" id="PF00656"/>
    </source>
</evidence>
<proteinExistence type="predicted"/>
<dbReference type="Proteomes" id="UP000562395">
    <property type="component" value="Unassembled WGS sequence"/>
</dbReference>
<gene>
    <name evidence="2" type="ORF">GGQ88_001959</name>
</gene>
<dbReference type="InterPro" id="IPR011600">
    <property type="entry name" value="Pept_C14_caspase"/>
</dbReference>
<dbReference type="Gene3D" id="3.40.50.1460">
    <property type="match status" value="1"/>
</dbReference>
<evidence type="ECO:0000313" key="2">
    <source>
        <dbReference type="EMBL" id="MBB3860690.1"/>
    </source>
</evidence>
<dbReference type="InterPro" id="IPR018247">
    <property type="entry name" value="EF_Hand_1_Ca_BS"/>
</dbReference>
<dbReference type="InterPro" id="IPR050452">
    <property type="entry name" value="Metacaspase"/>
</dbReference>
<dbReference type="AlphaFoldDB" id="A0A7W6EW77"/>
<name>A0A7W6EW77_9SPHN</name>
<sequence length="569" mass="61835">MQSKTKEVAVISTKARIAVRLLIGFFMISVPVAAHAEVRALLVGVSQFSSPVISDLEGPANDLSSMEDLARKEGASDVTVLRDGNVTRTTVETALHALGLRSRPGDWILFYYSGHGAQAEAKVKGTRDGDFDQFLPLAGFDPENQDPERFIVDKDIYGWLSRYVLPDVQILMIADTCHSGTLHRSVDTRSYRFTPRLALRAVSSQLQLVSRPGPKFPAVLNYQDRNTLPGDAAEREDLSNLIYIAASQDEELAQEMPMPTEEGPSRGLLTYAFEQGLTERGADGKTLLADLDADGSVSAAEISIYVDGQVRTLTGQRQRPKTSYVNGKEVTRLFASSNVQATRPVSTPLPGIFAQDRRATAMLSSPAATWKVMDSAQDADFVWDYAAGALIRRSGDVVASQVNSTAKLIGVFDKWSALENLRPMINEARAQLAISPLRDGARYVAGTSVKIRLRSSATLKQGAYATVFNVASDGTVQRIFPVDEADGKGQLQSDGVLLLIEAQVVEPFGVDHVVAVVSEAEQTEFRLFLQTLEGQRSFGKVVEPIKRILAAAPGRSSVSIAEIYTGDRP</sequence>
<comment type="caution">
    <text evidence="2">The sequence shown here is derived from an EMBL/GenBank/DDBJ whole genome shotgun (WGS) entry which is preliminary data.</text>
</comment>
<dbReference type="EMBL" id="JACICY010000004">
    <property type="protein sequence ID" value="MBB3860690.1"/>
    <property type="molecule type" value="Genomic_DNA"/>
</dbReference>
<dbReference type="GO" id="GO:0005737">
    <property type="term" value="C:cytoplasm"/>
    <property type="evidence" value="ECO:0007669"/>
    <property type="project" value="TreeGrafter"/>
</dbReference>
<dbReference type="Pfam" id="PF00656">
    <property type="entry name" value="Peptidase_C14"/>
    <property type="match status" value="1"/>
</dbReference>
<organism evidence="2 3">
    <name type="scientific">Novosphingobium hassiacum</name>
    <dbReference type="NCBI Taxonomy" id="173676"/>
    <lineage>
        <taxon>Bacteria</taxon>
        <taxon>Pseudomonadati</taxon>
        <taxon>Pseudomonadota</taxon>
        <taxon>Alphaproteobacteria</taxon>
        <taxon>Sphingomonadales</taxon>
        <taxon>Sphingomonadaceae</taxon>
        <taxon>Novosphingobium</taxon>
    </lineage>
</organism>
<keyword evidence="3" id="KW-1185">Reference proteome</keyword>
<dbReference type="SUPFAM" id="SSF52129">
    <property type="entry name" value="Caspase-like"/>
    <property type="match status" value="1"/>
</dbReference>
<reference evidence="2 3" key="1">
    <citation type="submission" date="2020-08" db="EMBL/GenBank/DDBJ databases">
        <title>Genomic Encyclopedia of Type Strains, Phase IV (KMG-IV): sequencing the most valuable type-strain genomes for metagenomic binning, comparative biology and taxonomic classification.</title>
        <authorList>
            <person name="Goeker M."/>
        </authorList>
    </citation>
    <scope>NUCLEOTIDE SEQUENCE [LARGE SCALE GENOMIC DNA]</scope>
    <source>
        <strain evidence="2 3">DSM 14552</strain>
    </source>
</reference>
<feature type="domain" description="Peptidase C14 caspase" evidence="1">
    <location>
        <begin position="39"/>
        <end position="288"/>
    </location>
</feature>
<dbReference type="GO" id="GO:0004197">
    <property type="term" value="F:cysteine-type endopeptidase activity"/>
    <property type="evidence" value="ECO:0007669"/>
    <property type="project" value="InterPro"/>
</dbReference>
<dbReference type="GO" id="GO:0006508">
    <property type="term" value="P:proteolysis"/>
    <property type="evidence" value="ECO:0007669"/>
    <property type="project" value="InterPro"/>
</dbReference>
<dbReference type="InterPro" id="IPR029030">
    <property type="entry name" value="Caspase-like_dom_sf"/>
</dbReference>
<dbReference type="PROSITE" id="PS00018">
    <property type="entry name" value="EF_HAND_1"/>
    <property type="match status" value="1"/>
</dbReference>
<evidence type="ECO:0000313" key="3">
    <source>
        <dbReference type="Proteomes" id="UP000562395"/>
    </source>
</evidence>
<dbReference type="PANTHER" id="PTHR48104:SF30">
    <property type="entry name" value="METACASPASE-1"/>
    <property type="match status" value="1"/>
</dbReference>
<dbReference type="PANTHER" id="PTHR48104">
    <property type="entry name" value="METACASPASE-4"/>
    <property type="match status" value="1"/>
</dbReference>